<dbReference type="Proteomes" id="UP000477543">
    <property type="component" value="Unassembled WGS sequence"/>
</dbReference>
<evidence type="ECO:0000313" key="8">
    <source>
        <dbReference type="EMBL" id="NAZ16841.1"/>
    </source>
</evidence>
<evidence type="ECO:0000256" key="4">
    <source>
        <dbReference type="ARBA" id="ARBA00022989"/>
    </source>
</evidence>
<feature type="transmembrane region" description="Helical" evidence="6">
    <location>
        <begin position="6"/>
        <end position="25"/>
    </location>
</feature>
<evidence type="ECO:0000313" key="10">
    <source>
        <dbReference type="Proteomes" id="UP000252167"/>
    </source>
</evidence>
<evidence type="ECO:0000256" key="1">
    <source>
        <dbReference type="ARBA" id="ARBA00004651"/>
    </source>
</evidence>
<keyword evidence="2" id="KW-1003">Cell membrane</keyword>
<keyword evidence="5 6" id="KW-0472">Membrane</keyword>
<dbReference type="InterPro" id="IPR042094">
    <property type="entry name" value="T2SS_GspF_sf"/>
</dbReference>
<feature type="domain" description="Type II secretion system protein GspF" evidence="7">
    <location>
        <begin position="112"/>
        <end position="236"/>
    </location>
</feature>
<reference evidence="9 10" key="1">
    <citation type="submission" date="2018-01" db="EMBL/GenBank/DDBJ databases">
        <title>Glutamicibacter soli strain NHPC-3 Whole genome sequence and assembly.</title>
        <authorList>
            <person name="Choudhury P."/>
            <person name="Gupta D."/>
            <person name="Sengupta K."/>
            <person name="Jawed A."/>
            <person name="Sultana N."/>
            <person name="Saha P."/>
        </authorList>
    </citation>
    <scope>NUCLEOTIDE SEQUENCE [LARGE SCALE GENOMIC DNA]</scope>
    <source>
        <strain evidence="9 10">NHPC-3</strain>
    </source>
</reference>
<organism evidence="9 10">
    <name type="scientific">Glutamicibacter soli</name>
    <dbReference type="NCBI Taxonomy" id="453836"/>
    <lineage>
        <taxon>Bacteria</taxon>
        <taxon>Bacillati</taxon>
        <taxon>Actinomycetota</taxon>
        <taxon>Actinomycetes</taxon>
        <taxon>Micrococcales</taxon>
        <taxon>Micrococcaceae</taxon>
        <taxon>Glutamicibacter</taxon>
    </lineage>
</organism>
<dbReference type="InterPro" id="IPR018076">
    <property type="entry name" value="T2SS_GspF_dom"/>
</dbReference>
<keyword evidence="10" id="KW-1185">Reference proteome</keyword>
<feature type="transmembrane region" description="Helical" evidence="6">
    <location>
        <begin position="72"/>
        <end position="92"/>
    </location>
</feature>
<evidence type="ECO:0000256" key="5">
    <source>
        <dbReference type="ARBA" id="ARBA00023136"/>
    </source>
</evidence>
<feature type="transmembrane region" description="Helical" evidence="6">
    <location>
        <begin position="216"/>
        <end position="238"/>
    </location>
</feature>
<dbReference type="EMBL" id="WYDN01000011">
    <property type="protein sequence ID" value="NAZ16841.1"/>
    <property type="molecule type" value="Genomic_DNA"/>
</dbReference>
<name>A0A365Y9U9_9MICC</name>
<evidence type="ECO:0000313" key="11">
    <source>
        <dbReference type="Proteomes" id="UP000477543"/>
    </source>
</evidence>
<dbReference type="PANTHER" id="PTHR35007">
    <property type="entry name" value="INTEGRAL MEMBRANE PROTEIN-RELATED"/>
    <property type="match status" value="1"/>
</dbReference>
<comment type="caution">
    <text evidence="9">The sequence shown here is derived from an EMBL/GenBank/DDBJ whole genome shotgun (WGS) entry which is preliminary data.</text>
</comment>
<accession>A0A365Y9U9</accession>
<dbReference type="RefSeq" id="WP_113607910.1">
    <property type="nucleotide sequence ID" value="NZ_JBNBOD010000002.1"/>
</dbReference>
<feature type="transmembrane region" description="Helical" evidence="6">
    <location>
        <begin position="46"/>
        <end position="66"/>
    </location>
</feature>
<gene>
    <name evidence="9" type="ORF">C1H84_15510</name>
    <name evidence="8" type="ORF">GT020_12330</name>
</gene>
<dbReference type="PANTHER" id="PTHR35007:SF1">
    <property type="entry name" value="PILUS ASSEMBLY PROTEIN"/>
    <property type="match status" value="1"/>
</dbReference>
<feature type="transmembrane region" description="Helical" evidence="6">
    <location>
        <begin position="250"/>
        <end position="270"/>
    </location>
</feature>
<dbReference type="Gene3D" id="1.20.81.30">
    <property type="entry name" value="Type II secretion system (T2SS), domain F"/>
    <property type="match status" value="1"/>
</dbReference>
<reference evidence="8 11" key="2">
    <citation type="submission" date="2020-01" db="EMBL/GenBank/DDBJ databases">
        <title>Glutamicibacter soli M275.</title>
        <authorList>
            <person name="Meng X."/>
        </authorList>
    </citation>
    <scope>NUCLEOTIDE SEQUENCE [LARGE SCALE GENOMIC DNA]</scope>
    <source>
        <strain evidence="8 11">M275</strain>
    </source>
</reference>
<keyword evidence="4 6" id="KW-1133">Transmembrane helix</keyword>
<sequence>MSIFLGLLGGLGLALLADWLLFAPWERTRSRHSKIGQALLRAGVTAVSPAKFMLICLASGVVFALLTLGLTASWLFACVFAIFGVLAPWVYLRHQAAKRQSALHEQWPEVVDHLRSAIRAGLSLPESLSQLAQVGPETLRPVFRDFALDYRATANFSTALDQLGERLADPVADKILTTLRITREVGGTDLGQTLATLAAFLRDDVRTRGELAARQSWIVSAARLAVAAPWILLLVLGTQPAAKDAYLTPAGVFVLLAGLVVSFLCYRVMLRLGALPIEERVLS</sequence>
<proteinExistence type="predicted"/>
<dbReference type="Proteomes" id="UP000252167">
    <property type="component" value="Unassembled WGS sequence"/>
</dbReference>
<comment type="subcellular location">
    <subcellularLocation>
        <location evidence="1">Cell membrane</location>
        <topology evidence="1">Multi-pass membrane protein</topology>
    </subcellularLocation>
</comment>
<evidence type="ECO:0000256" key="2">
    <source>
        <dbReference type="ARBA" id="ARBA00022475"/>
    </source>
</evidence>
<dbReference type="GO" id="GO:0005886">
    <property type="term" value="C:plasma membrane"/>
    <property type="evidence" value="ECO:0007669"/>
    <property type="project" value="UniProtKB-SubCell"/>
</dbReference>
<dbReference type="AlphaFoldDB" id="A0A365Y9U9"/>
<evidence type="ECO:0000259" key="7">
    <source>
        <dbReference type="Pfam" id="PF00482"/>
    </source>
</evidence>
<dbReference type="Pfam" id="PF00482">
    <property type="entry name" value="T2SSF"/>
    <property type="match status" value="1"/>
</dbReference>
<evidence type="ECO:0000313" key="9">
    <source>
        <dbReference type="EMBL" id="RBL99387.1"/>
    </source>
</evidence>
<dbReference type="EMBL" id="POAF01000008">
    <property type="protein sequence ID" value="RBL99387.1"/>
    <property type="molecule type" value="Genomic_DNA"/>
</dbReference>
<protein>
    <submittedName>
        <fullName evidence="9">Type II secretion system protein F</fullName>
    </submittedName>
</protein>
<keyword evidence="3 6" id="KW-0812">Transmembrane</keyword>
<evidence type="ECO:0000256" key="6">
    <source>
        <dbReference type="SAM" id="Phobius"/>
    </source>
</evidence>
<evidence type="ECO:0000256" key="3">
    <source>
        <dbReference type="ARBA" id="ARBA00022692"/>
    </source>
</evidence>